<accession>A0A290Z004</accession>
<dbReference type="KEGG" id="apre:CNX65_02780"/>
<protein>
    <submittedName>
        <fullName evidence="2">Uncharacterized protein</fullName>
    </submittedName>
</protein>
<feature type="compositionally biased region" description="Polar residues" evidence="1">
    <location>
        <begin position="157"/>
        <end position="178"/>
    </location>
</feature>
<keyword evidence="3" id="KW-1185">Reference proteome</keyword>
<dbReference type="EMBL" id="CP023445">
    <property type="protein sequence ID" value="ATE52351.1"/>
    <property type="molecule type" value="Genomic_DNA"/>
</dbReference>
<gene>
    <name evidence="2" type="ORF">CNX65_02780</name>
</gene>
<evidence type="ECO:0000313" key="3">
    <source>
        <dbReference type="Proteomes" id="UP000218505"/>
    </source>
</evidence>
<sequence length="196" mass="18477">MSDSGAVRGSAVPTVSAVGVASGSAWGSARGGSASCSGAAGGSGAGGAASGCAGITGSALCGAGGSANVVGAGVGGCSALGAGTGLRRSGSPPAQASTSTRSAPWTSGPSRWTSSSTVHAVGGSQATFGVGKCSPSPRTNRRTALVRAAGTLCSALSPDSLNTVRDQQPGSSSEQSLVWTIRPPIRRSNPAQASSA</sequence>
<feature type="compositionally biased region" description="Polar residues" evidence="1">
    <location>
        <begin position="92"/>
        <end position="113"/>
    </location>
</feature>
<organism evidence="2 3">
    <name type="scientific">Actinosynnema pretiosum</name>
    <dbReference type="NCBI Taxonomy" id="42197"/>
    <lineage>
        <taxon>Bacteria</taxon>
        <taxon>Bacillati</taxon>
        <taxon>Actinomycetota</taxon>
        <taxon>Actinomycetes</taxon>
        <taxon>Pseudonocardiales</taxon>
        <taxon>Pseudonocardiaceae</taxon>
        <taxon>Actinosynnema</taxon>
    </lineage>
</organism>
<feature type="region of interest" description="Disordered" evidence="1">
    <location>
        <begin position="157"/>
        <end position="196"/>
    </location>
</feature>
<evidence type="ECO:0000256" key="1">
    <source>
        <dbReference type="SAM" id="MobiDB-lite"/>
    </source>
</evidence>
<evidence type="ECO:0000313" key="2">
    <source>
        <dbReference type="EMBL" id="ATE52351.1"/>
    </source>
</evidence>
<name>A0A290Z004_9PSEU</name>
<dbReference type="AlphaFoldDB" id="A0A290Z004"/>
<dbReference type="Proteomes" id="UP000218505">
    <property type="component" value="Chromosome"/>
</dbReference>
<proteinExistence type="predicted"/>
<feature type="region of interest" description="Disordered" evidence="1">
    <location>
        <begin position="86"/>
        <end position="113"/>
    </location>
</feature>
<reference evidence="2" key="1">
    <citation type="submission" date="2017-09" db="EMBL/GenBank/DDBJ databases">
        <title>Complete Genome Sequence of ansamitocin-producing Bacterium Actinosynnema pretiosum X47.</title>
        <authorList>
            <person name="Cao G."/>
            <person name="Zong G."/>
            <person name="Zhong C."/>
            <person name="Fu J."/>
        </authorList>
    </citation>
    <scope>NUCLEOTIDE SEQUENCE [LARGE SCALE GENOMIC DNA]</scope>
    <source>
        <strain evidence="2">X47</strain>
    </source>
</reference>